<organism evidence="2 3">
    <name type="scientific">Glutinoglossum americanum</name>
    <dbReference type="NCBI Taxonomy" id="1670608"/>
    <lineage>
        <taxon>Eukaryota</taxon>
        <taxon>Fungi</taxon>
        <taxon>Dikarya</taxon>
        <taxon>Ascomycota</taxon>
        <taxon>Pezizomycotina</taxon>
        <taxon>Geoglossomycetes</taxon>
        <taxon>Geoglossales</taxon>
        <taxon>Geoglossaceae</taxon>
        <taxon>Glutinoglossum</taxon>
    </lineage>
</organism>
<dbReference type="Proteomes" id="UP000698800">
    <property type="component" value="Unassembled WGS sequence"/>
</dbReference>
<protein>
    <submittedName>
        <fullName evidence="2">Uncharacterized protein</fullName>
    </submittedName>
</protein>
<feature type="compositionally biased region" description="Low complexity" evidence="1">
    <location>
        <begin position="167"/>
        <end position="185"/>
    </location>
</feature>
<sequence length="381" mass="40876">MPSPPECPVNSPAEETGRNVPSRAKARKVAATGGGRAWTEEEEVYLLQTRLQKMPYKHIASHLKKTELACRLHYHQLSHGSNRRKRAGSPTSGSPVQASSFMAQQPTSCGRGGNLGLSVSTSPKVQSPVMCSAGSPTNAESTNIKSGSVSPQRHCKPILPKPTCHISSPVSSHARGSPSSSCGSPRQLPRINCNGHQVSIDKERLRQVYEAHRTDFWKFIAAEYGSGADPLLLEDTWKRGYAYSPPTPCVSPNNRNTPTATPSQRKRSASSGFAPIISYSGDSERERAFNSINQPLTPRSSAPIQLAKLSTANMSAAPTPPSSGSTASTTSMPSMAALLTENSDPVRPHHSKDVYPPSAPTLPAHHRGASMNDILMRDEVS</sequence>
<feature type="compositionally biased region" description="Polar residues" evidence="1">
    <location>
        <begin position="89"/>
        <end position="98"/>
    </location>
</feature>
<feature type="region of interest" description="Disordered" evidence="1">
    <location>
        <begin position="244"/>
        <end position="277"/>
    </location>
</feature>
<feature type="region of interest" description="Disordered" evidence="1">
    <location>
        <begin position="1"/>
        <end position="36"/>
    </location>
</feature>
<feature type="compositionally biased region" description="Basic residues" evidence="1">
    <location>
        <begin position="77"/>
        <end position="87"/>
    </location>
</feature>
<dbReference type="OrthoDB" id="5399305at2759"/>
<feature type="region of interest" description="Disordered" evidence="1">
    <location>
        <begin position="166"/>
        <end position="188"/>
    </location>
</feature>
<feature type="region of interest" description="Disordered" evidence="1">
    <location>
        <begin position="77"/>
        <end position="98"/>
    </location>
</feature>
<feature type="compositionally biased region" description="Basic and acidic residues" evidence="1">
    <location>
        <begin position="344"/>
        <end position="353"/>
    </location>
</feature>
<feature type="region of interest" description="Disordered" evidence="1">
    <location>
        <begin position="126"/>
        <end position="153"/>
    </location>
</feature>
<dbReference type="InterPro" id="IPR001005">
    <property type="entry name" value="SANT/Myb"/>
</dbReference>
<dbReference type="AlphaFoldDB" id="A0A9P8HWG1"/>
<accession>A0A9P8HWG1</accession>
<evidence type="ECO:0000313" key="3">
    <source>
        <dbReference type="Proteomes" id="UP000698800"/>
    </source>
</evidence>
<proteinExistence type="predicted"/>
<feature type="compositionally biased region" description="Polar residues" evidence="1">
    <location>
        <begin position="250"/>
        <end position="263"/>
    </location>
</feature>
<feature type="compositionally biased region" description="Polar residues" evidence="1">
    <location>
        <begin position="134"/>
        <end position="151"/>
    </location>
</feature>
<comment type="caution">
    <text evidence="2">The sequence shown here is derived from an EMBL/GenBank/DDBJ whole genome shotgun (WGS) entry which is preliminary data.</text>
</comment>
<keyword evidence="3" id="KW-1185">Reference proteome</keyword>
<evidence type="ECO:0000313" key="2">
    <source>
        <dbReference type="EMBL" id="KAH0538998.1"/>
    </source>
</evidence>
<gene>
    <name evidence="2" type="ORF">FGG08_004448</name>
</gene>
<evidence type="ECO:0000256" key="1">
    <source>
        <dbReference type="SAM" id="MobiDB-lite"/>
    </source>
</evidence>
<feature type="region of interest" description="Disordered" evidence="1">
    <location>
        <begin position="340"/>
        <end position="372"/>
    </location>
</feature>
<reference evidence="2" key="1">
    <citation type="submission" date="2021-03" db="EMBL/GenBank/DDBJ databases">
        <title>Comparative genomics and phylogenomic investigation of the class Geoglossomycetes provide insights into ecological specialization and systematics.</title>
        <authorList>
            <person name="Melie T."/>
            <person name="Pirro S."/>
            <person name="Miller A.N."/>
            <person name="Quandt A."/>
        </authorList>
    </citation>
    <scope>NUCLEOTIDE SEQUENCE</scope>
    <source>
        <strain evidence="2">GBOQ0MN5Z8</strain>
    </source>
</reference>
<dbReference type="CDD" id="cd00167">
    <property type="entry name" value="SANT"/>
    <property type="match status" value="1"/>
</dbReference>
<name>A0A9P8HWG1_9PEZI</name>
<dbReference type="EMBL" id="JAGHQL010000090">
    <property type="protein sequence ID" value="KAH0538998.1"/>
    <property type="molecule type" value="Genomic_DNA"/>
</dbReference>